<evidence type="ECO:0000313" key="10">
    <source>
        <dbReference type="Proteomes" id="UP001519344"/>
    </source>
</evidence>
<dbReference type="InterPro" id="IPR050743">
    <property type="entry name" value="2-oxoacid_DH_E2_comp"/>
</dbReference>
<dbReference type="PROSITE" id="PS00189">
    <property type="entry name" value="LIPOYL"/>
    <property type="match status" value="1"/>
</dbReference>
<dbReference type="Gene3D" id="2.40.50.100">
    <property type="match status" value="1"/>
</dbReference>
<evidence type="ECO:0000313" key="9">
    <source>
        <dbReference type="EMBL" id="MBP1965646.1"/>
    </source>
</evidence>
<dbReference type="PANTHER" id="PTHR43178">
    <property type="entry name" value="DIHYDROLIPOAMIDE ACETYLTRANSFERASE COMPONENT OF PYRUVATE DEHYDROGENASE COMPLEX"/>
    <property type="match status" value="1"/>
</dbReference>
<gene>
    <name evidence="9" type="ORF">J2Z65_004891</name>
</gene>
<protein>
    <recommendedName>
        <fullName evidence="6">Dihydrolipoamide acetyltransferase component of pyruvate dehydrogenase complex</fullName>
        <ecNumber evidence="6">2.3.1.-</ecNumber>
    </recommendedName>
</protein>
<dbReference type="Pfam" id="PF00364">
    <property type="entry name" value="Biotin_lipoyl"/>
    <property type="match status" value="1"/>
</dbReference>
<dbReference type="Pfam" id="PF00198">
    <property type="entry name" value="2-oxoacid_dh"/>
    <property type="match status" value="1"/>
</dbReference>
<dbReference type="InterPro" id="IPR036625">
    <property type="entry name" value="E3-bd_dom_sf"/>
</dbReference>
<keyword evidence="5 6" id="KW-0012">Acyltransferase</keyword>
<dbReference type="Proteomes" id="UP001519344">
    <property type="component" value="Unassembled WGS sequence"/>
</dbReference>
<reference evidence="9 10" key="1">
    <citation type="submission" date="2021-03" db="EMBL/GenBank/DDBJ databases">
        <title>Genomic Encyclopedia of Type Strains, Phase IV (KMG-IV): sequencing the most valuable type-strain genomes for metagenomic binning, comparative biology and taxonomic classification.</title>
        <authorList>
            <person name="Goeker M."/>
        </authorList>
    </citation>
    <scope>NUCLEOTIDE SEQUENCE [LARGE SCALE GENOMIC DNA]</scope>
    <source>
        <strain evidence="9 10">DSM 24950</strain>
    </source>
</reference>
<dbReference type="Gene3D" id="3.30.559.10">
    <property type="entry name" value="Chloramphenicol acetyltransferase-like domain"/>
    <property type="match status" value="1"/>
</dbReference>
<dbReference type="GO" id="GO:0043754">
    <property type="term" value="F:dihydrolipoamide branched chain acyltransferase activity"/>
    <property type="evidence" value="ECO:0007669"/>
    <property type="project" value="UniProtKB-EC"/>
</dbReference>
<name>A0ABS4I5F9_9BACL</name>
<sequence>MAEKIVMPQLGESVTEGTISKWLVNIGDKVKKYDPVCEVITDKVNAEVPSFFSGTISEIVVQEGETVAVGALICCIAVKDHAISPVETTQAAMNQHYSPVVLKLALENNLDLSCVEGSGVDGRITRKDILEILQGKRQGVAALIPKVEPPSKPSQPIETAREIPKPSISVDAVNSTLNQADETIPVTAIRKTIANRMLKSKQEIPHAWMMVECDVSNLVRYREQIKEDFKKKEGIHLNYLPFFIKSVVEALKEFPTLNSQWAEDHIIVKKAVHISIAVGTDRALFVPVIKDADQKSIYGLAKAVNELVKKTKEGSLTLEDITGGTFTVNNTGSFGSVLSAPIINPPQVAILSVEAIVKRPIIIDNMIAVRDMMNICLSLDHRVLDGLVCGRFLKRVKQNIEGYGMETRLY</sequence>
<evidence type="ECO:0000259" key="8">
    <source>
        <dbReference type="PROSITE" id="PS51826"/>
    </source>
</evidence>
<dbReference type="PROSITE" id="PS51826">
    <property type="entry name" value="PSBD"/>
    <property type="match status" value="1"/>
</dbReference>
<organism evidence="9 10">
    <name type="scientific">Paenibacillus aceris</name>
    <dbReference type="NCBI Taxonomy" id="869555"/>
    <lineage>
        <taxon>Bacteria</taxon>
        <taxon>Bacillati</taxon>
        <taxon>Bacillota</taxon>
        <taxon>Bacilli</taxon>
        <taxon>Bacillales</taxon>
        <taxon>Paenibacillaceae</taxon>
        <taxon>Paenibacillus</taxon>
    </lineage>
</organism>
<keyword evidence="4 6" id="KW-0450">Lipoyl</keyword>
<dbReference type="InterPro" id="IPR011053">
    <property type="entry name" value="Single_hybrid_motif"/>
</dbReference>
<dbReference type="EMBL" id="JAGGKV010000015">
    <property type="protein sequence ID" value="MBP1965646.1"/>
    <property type="molecule type" value="Genomic_DNA"/>
</dbReference>
<dbReference type="CDD" id="cd06849">
    <property type="entry name" value="lipoyl_domain"/>
    <property type="match status" value="1"/>
</dbReference>
<keyword evidence="10" id="KW-1185">Reference proteome</keyword>
<evidence type="ECO:0000256" key="4">
    <source>
        <dbReference type="ARBA" id="ARBA00022823"/>
    </source>
</evidence>
<evidence type="ECO:0000256" key="1">
    <source>
        <dbReference type="ARBA" id="ARBA00001938"/>
    </source>
</evidence>
<dbReference type="InterPro" id="IPR023213">
    <property type="entry name" value="CAT-like_dom_sf"/>
</dbReference>
<dbReference type="InterPro" id="IPR003016">
    <property type="entry name" value="2-oxoA_DH_lipoyl-BS"/>
</dbReference>
<evidence type="ECO:0000256" key="2">
    <source>
        <dbReference type="ARBA" id="ARBA00007317"/>
    </source>
</evidence>
<dbReference type="RefSeq" id="WP_167059408.1">
    <property type="nucleotide sequence ID" value="NZ_JAAOZR010000023.1"/>
</dbReference>
<dbReference type="SUPFAM" id="SSF51230">
    <property type="entry name" value="Single hybrid motif"/>
    <property type="match status" value="1"/>
</dbReference>
<feature type="domain" description="Lipoyl-binding" evidence="7">
    <location>
        <begin position="2"/>
        <end position="77"/>
    </location>
</feature>
<comment type="cofactor">
    <cofactor evidence="1 6">
        <name>(R)-lipoate</name>
        <dbReference type="ChEBI" id="CHEBI:83088"/>
    </cofactor>
</comment>
<dbReference type="SUPFAM" id="SSF47005">
    <property type="entry name" value="Peripheral subunit-binding domain of 2-oxo acid dehydrogenase complex"/>
    <property type="match status" value="1"/>
</dbReference>
<dbReference type="InterPro" id="IPR000089">
    <property type="entry name" value="Biotin_lipoyl"/>
</dbReference>
<evidence type="ECO:0000256" key="5">
    <source>
        <dbReference type="ARBA" id="ARBA00023315"/>
    </source>
</evidence>
<dbReference type="InterPro" id="IPR001078">
    <property type="entry name" value="2-oxoacid_DH_actylTfrase"/>
</dbReference>
<evidence type="ECO:0000259" key="7">
    <source>
        <dbReference type="PROSITE" id="PS50968"/>
    </source>
</evidence>
<keyword evidence="3 6" id="KW-0808">Transferase</keyword>
<dbReference type="SUPFAM" id="SSF52777">
    <property type="entry name" value="CoA-dependent acyltransferases"/>
    <property type="match status" value="1"/>
</dbReference>
<dbReference type="Pfam" id="PF02817">
    <property type="entry name" value="E3_binding"/>
    <property type="match status" value="1"/>
</dbReference>
<dbReference type="InterPro" id="IPR004167">
    <property type="entry name" value="PSBD"/>
</dbReference>
<dbReference type="Gene3D" id="4.10.320.10">
    <property type="entry name" value="E3-binding domain"/>
    <property type="match status" value="1"/>
</dbReference>
<dbReference type="PANTHER" id="PTHR43178:SF5">
    <property type="entry name" value="LIPOAMIDE ACYLTRANSFERASE COMPONENT OF BRANCHED-CHAIN ALPHA-KETO ACID DEHYDROGENASE COMPLEX, MITOCHONDRIAL"/>
    <property type="match status" value="1"/>
</dbReference>
<feature type="domain" description="Peripheral subunit-binding (PSBD)" evidence="8">
    <location>
        <begin position="96"/>
        <end position="133"/>
    </location>
</feature>
<evidence type="ECO:0000256" key="6">
    <source>
        <dbReference type="RuleBase" id="RU003423"/>
    </source>
</evidence>
<comment type="caution">
    <text evidence="9">The sequence shown here is derived from an EMBL/GenBank/DDBJ whole genome shotgun (WGS) entry which is preliminary data.</text>
</comment>
<evidence type="ECO:0000256" key="3">
    <source>
        <dbReference type="ARBA" id="ARBA00022679"/>
    </source>
</evidence>
<dbReference type="EC" id="2.3.1.-" evidence="6"/>
<proteinExistence type="inferred from homology"/>
<dbReference type="PROSITE" id="PS50968">
    <property type="entry name" value="BIOTINYL_LIPOYL"/>
    <property type="match status" value="1"/>
</dbReference>
<accession>A0ABS4I5F9</accession>
<comment type="similarity">
    <text evidence="2 6">Belongs to the 2-oxoacid dehydrogenase family.</text>
</comment>